<dbReference type="GO" id="GO:0070043">
    <property type="term" value="F:rRNA (guanine-N7-)-methyltransferase activity"/>
    <property type="evidence" value="ECO:0007669"/>
    <property type="project" value="UniProtKB-UniRule"/>
</dbReference>
<dbReference type="InterPro" id="IPR003682">
    <property type="entry name" value="rRNA_ssu_MeTfrase_G"/>
</dbReference>
<name>A0A934QHZ9_9PROT</name>
<comment type="catalytic activity">
    <reaction evidence="6">
        <text>guanosine(527) in 16S rRNA + S-adenosyl-L-methionine = N(7)-methylguanosine(527) in 16S rRNA + S-adenosyl-L-homocysteine</text>
        <dbReference type="Rhea" id="RHEA:42732"/>
        <dbReference type="Rhea" id="RHEA-COMP:10209"/>
        <dbReference type="Rhea" id="RHEA-COMP:10210"/>
        <dbReference type="ChEBI" id="CHEBI:57856"/>
        <dbReference type="ChEBI" id="CHEBI:59789"/>
        <dbReference type="ChEBI" id="CHEBI:74269"/>
        <dbReference type="ChEBI" id="CHEBI:74480"/>
        <dbReference type="EC" id="2.1.1.170"/>
    </reaction>
</comment>
<accession>A0A934QHZ9</accession>
<dbReference type="Proteomes" id="UP000778970">
    <property type="component" value="Unassembled WGS sequence"/>
</dbReference>
<evidence type="ECO:0000256" key="4">
    <source>
        <dbReference type="ARBA" id="ARBA00022679"/>
    </source>
</evidence>
<dbReference type="SUPFAM" id="SSF53335">
    <property type="entry name" value="S-adenosyl-L-methionine-dependent methyltransferases"/>
    <property type="match status" value="1"/>
</dbReference>
<feature type="binding site" evidence="6">
    <location>
        <begin position="133"/>
        <end position="134"/>
    </location>
    <ligand>
        <name>S-adenosyl-L-methionine</name>
        <dbReference type="ChEBI" id="CHEBI:59789"/>
    </ligand>
</feature>
<dbReference type="PANTHER" id="PTHR31760:SF0">
    <property type="entry name" value="S-ADENOSYL-L-METHIONINE-DEPENDENT METHYLTRANSFERASES SUPERFAMILY PROTEIN"/>
    <property type="match status" value="1"/>
</dbReference>
<reference evidence="7" key="1">
    <citation type="submission" date="2017-08" db="EMBL/GenBank/DDBJ databases">
        <authorList>
            <person name="Imhoff J.F."/>
            <person name="Rahn T."/>
            <person name="Kuenzel S."/>
            <person name="Neulinger S.C."/>
        </authorList>
    </citation>
    <scope>NUCLEOTIDE SEQUENCE</scope>
    <source>
        <strain evidence="7">DSM 9154</strain>
    </source>
</reference>
<dbReference type="AlphaFoldDB" id="A0A934QHZ9"/>
<dbReference type="NCBIfam" id="TIGR00138">
    <property type="entry name" value="rsmG_gidB"/>
    <property type="match status" value="1"/>
</dbReference>
<organism evidence="7 8">
    <name type="scientific">Rhodovibrio salinarum</name>
    <dbReference type="NCBI Taxonomy" id="1087"/>
    <lineage>
        <taxon>Bacteria</taxon>
        <taxon>Pseudomonadati</taxon>
        <taxon>Pseudomonadota</taxon>
        <taxon>Alphaproteobacteria</taxon>
        <taxon>Rhodospirillales</taxon>
        <taxon>Rhodovibrionaceae</taxon>
        <taxon>Rhodovibrio</taxon>
    </lineage>
</organism>
<feature type="binding site" evidence="6">
    <location>
        <position position="89"/>
    </location>
    <ligand>
        <name>S-adenosyl-L-methionine</name>
        <dbReference type="ChEBI" id="CHEBI:59789"/>
    </ligand>
</feature>
<evidence type="ECO:0000256" key="3">
    <source>
        <dbReference type="ARBA" id="ARBA00022603"/>
    </source>
</evidence>
<sequence>MSGGQRQPTYTAEDFQQDTGVSRETLARLTSYANLLTKWNKAVNLVSRSTVPDLWWRHMLDSAQLAELLPEAPQSRYRRVVDLGSGAGFPGLVLAIMGVGEVHLVESDARKAAFLREAARATGTEVAFHVKRAETLEPLDADVVTARAFAPLVELLNYAEPLMRPGAIGLFPKGKGVESELTVARKAWNMAVDPVPSRTDPAASILRIEALVRKDANG</sequence>
<keyword evidence="8" id="KW-1185">Reference proteome</keyword>
<evidence type="ECO:0000256" key="5">
    <source>
        <dbReference type="ARBA" id="ARBA00022691"/>
    </source>
</evidence>
<evidence type="ECO:0000313" key="8">
    <source>
        <dbReference type="Proteomes" id="UP000778970"/>
    </source>
</evidence>
<evidence type="ECO:0000313" key="7">
    <source>
        <dbReference type="EMBL" id="MBK1696890.1"/>
    </source>
</evidence>
<feature type="binding site" evidence="6">
    <location>
        <position position="84"/>
    </location>
    <ligand>
        <name>S-adenosyl-L-methionine</name>
        <dbReference type="ChEBI" id="CHEBI:59789"/>
    </ligand>
</feature>
<reference evidence="7" key="2">
    <citation type="journal article" date="2020" name="Microorganisms">
        <title>Osmotic Adaptation and Compatible Solute Biosynthesis of Phototrophic Bacteria as Revealed from Genome Analyses.</title>
        <authorList>
            <person name="Imhoff J.F."/>
            <person name="Rahn T."/>
            <person name="Kunzel S."/>
            <person name="Keller A."/>
            <person name="Neulinger S.C."/>
        </authorList>
    </citation>
    <scope>NUCLEOTIDE SEQUENCE</scope>
    <source>
        <strain evidence="7">DSM 9154</strain>
    </source>
</reference>
<evidence type="ECO:0000256" key="6">
    <source>
        <dbReference type="HAMAP-Rule" id="MF_00074"/>
    </source>
</evidence>
<keyword evidence="3 6" id="KW-0489">Methyltransferase</keyword>
<dbReference type="CDD" id="cd02440">
    <property type="entry name" value="AdoMet_MTases"/>
    <property type="match status" value="1"/>
</dbReference>
<keyword evidence="4 6" id="KW-0808">Transferase</keyword>
<proteinExistence type="inferred from homology"/>
<comment type="caution">
    <text evidence="7">The sequence shown here is derived from an EMBL/GenBank/DDBJ whole genome shotgun (WGS) entry which is preliminary data.</text>
</comment>
<keyword evidence="5 6" id="KW-0949">S-adenosyl-L-methionine</keyword>
<dbReference type="HAMAP" id="MF_00074">
    <property type="entry name" value="16SrRNA_methyltr_G"/>
    <property type="match status" value="1"/>
</dbReference>
<keyword evidence="1 6" id="KW-0963">Cytoplasm</keyword>
<dbReference type="InterPro" id="IPR029063">
    <property type="entry name" value="SAM-dependent_MTases_sf"/>
</dbReference>
<gene>
    <name evidence="6 7" type="primary">rsmG</name>
    <name evidence="7" type="ORF">CKO21_06485</name>
</gene>
<comment type="subcellular location">
    <subcellularLocation>
        <location evidence="6">Cytoplasm</location>
    </subcellularLocation>
</comment>
<dbReference type="Pfam" id="PF02527">
    <property type="entry name" value="GidB"/>
    <property type="match status" value="1"/>
</dbReference>
<comment type="function">
    <text evidence="6">Specifically methylates the N7 position of guanine in position 527 of 16S rRNA.</text>
</comment>
<dbReference type="PANTHER" id="PTHR31760">
    <property type="entry name" value="S-ADENOSYL-L-METHIONINE-DEPENDENT METHYLTRANSFERASES SUPERFAMILY PROTEIN"/>
    <property type="match status" value="1"/>
</dbReference>
<comment type="similarity">
    <text evidence="6">Belongs to the methyltransferase superfamily. RNA methyltransferase RsmG family.</text>
</comment>
<evidence type="ECO:0000256" key="1">
    <source>
        <dbReference type="ARBA" id="ARBA00022490"/>
    </source>
</evidence>
<evidence type="ECO:0000256" key="2">
    <source>
        <dbReference type="ARBA" id="ARBA00022552"/>
    </source>
</evidence>
<dbReference type="Gene3D" id="3.40.50.150">
    <property type="entry name" value="Vaccinia Virus protein VP39"/>
    <property type="match status" value="1"/>
</dbReference>
<protein>
    <recommendedName>
        <fullName evidence="6">Ribosomal RNA small subunit methyltransferase G</fullName>
        <ecNumber evidence="6">2.1.1.170</ecNumber>
    </recommendedName>
    <alternativeName>
        <fullName evidence="6">16S rRNA 7-methylguanosine methyltransferase</fullName>
        <shortName evidence="6">16S rRNA m7G methyltransferase</shortName>
    </alternativeName>
</protein>
<keyword evidence="2 6" id="KW-0698">rRNA processing</keyword>
<comment type="caution">
    <text evidence="6">Lacks conserved residue(s) required for the propagation of feature annotation.</text>
</comment>
<dbReference type="GO" id="GO:0005829">
    <property type="term" value="C:cytosol"/>
    <property type="evidence" value="ECO:0007669"/>
    <property type="project" value="TreeGrafter"/>
</dbReference>
<dbReference type="RefSeq" id="WP_027287342.1">
    <property type="nucleotide sequence ID" value="NZ_NRRE01000020.1"/>
</dbReference>
<dbReference type="EC" id="2.1.1.170" evidence="6"/>
<feature type="binding site" evidence="6">
    <location>
        <position position="147"/>
    </location>
    <ligand>
        <name>S-adenosyl-L-methionine</name>
        <dbReference type="ChEBI" id="CHEBI:59789"/>
    </ligand>
</feature>
<dbReference type="EMBL" id="NRRE01000020">
    <property type="protein sequence ID" value="MBK1696890.1"/>
    <property type="molecule type" value="Genomic_DNA"/>
</dbReference>